<feature type="domain" description="ABC transporter" evidence="8">
    <location>
        <begin position="19"/>
        <end position="268"/>
    </location>
</feature>
<evidence type="ECO:0000259" key="8">
    <source>
        <dbReference type="PROSITE" id="PS50893"/>
    </source>
</evidence>
<proteinExistence type="inferred from homology"/>
<dbReference type="Gene3D" id="3.40.50.300">
    <property type="entry name" value="P-loop containing nucleotide triphosphate hydrolases"/>
    <property type="match status" value="2"/>
</dbReference>
<dbReference type="EMBL" id="BAAAAF010000002">
    <property type="protein sequence ID" value="GAA0034965.1"/>
    <property type="molecule type" value="Genomic_DNA"/>
</dbReference>
<dbReference type="NCBIfam" id="NF007739">
    <property type="entry name" value="PRK10419.1"/>
    <property type="match status" value="2"/>
</dbReference>
<keyword evidence="7" id="KW-0472">Membrane</keyword>
<accession>A0ABP3C5Q4</accession>
<dbReference type="InterPro" id="IPR050388">
    <property type="entry name" value="ABC_Ni/Peptide_Import"/>
</dbReference>
<dbReference type="Proteomes" id="UP001498238">
    <property type="component" value="Unassembled WGS sequence"/>
</dbReference>
<dbReference type="PROSITE" id="PS50893">
    <property type="entry name" value="ABC_TRANSPORTER_2"/>
    <property type="match status" value="2"/>
</dbReference>
<reference evidence="9 10" key="1">
    <citation type="submission" date="2024-01" db="EMBL/GenBank/DDBJ databases">
        <title>Characterization of antibiotic resistant novel bacterial strains and their environmental applications.</title>
        <authorList>
            <person name="Manzoor S."/>
            <person name="Abbas S."/>
            <person name="Arshad M."/>
            <person name="Ahmed I."/>
        </authorList>
    </citation>
    <scope>NUCLEOTIDE SEQUENCE [LARGE SCALE GENOMIC DNA]</scope>
    <source>
        <strain evidence="9 10">NCCP-602</strain>
    </source>
</reference>
<evidence type="ECO:0000256" key="4">
    <source>
        <dbReference type="ARBA" id="ARBA00022475"/>
    </source>
</evidence>
<dbReference type="InterPro" id="IPR013563">
    <property type="entry name" value="Oligopep_ABC_C"/>
</dbReference>
<sequence length="631" mass="68436">MMSEQTATDQTSSAKSPILEVKDLGVHFWVSDEWWMAAEGLTYTVNAGEVLAIVGESGSGKSQSSMSLLGLLPSNGRATGSAKLGDKELIGMPQERMQHIRGNDISVIFQEPMTALNPVYTAGFQITETLRVHLDIGPTEAKERALELMRLVEIPDPEERYHSFPHQLSGGQRQRIMIAQALACQPKLLIADEPTTALDVTVQAEILKLMRELKSKLDAGIILITHDMGVVADMADRIIVMRAGKVVESGTADEIFYHPQHPYTKQLLEAVPHLGADVEGEAFGTDLADVEEVIHELEETFADESAGDDLGAGSVADDDAEATAVSTGEAAHPHIEMDSTETYYHPGSQADFSKPSALQLRDAAIEYPSIGRKKAFRAAHHINLSIAPGEVVGLVGESGSGKTTIGRAALGLLPTVEGDMLVNGKSIKGLSNKQMRPLRKEVGIVFQDPGSSLNPRLPVGESIGEPLYLHEGMKGPALNKKVEELLHAVELPTSMRNRYPHELSGGQRQRIGIARALSLQPKLLIADEPTSALDVSVQAKVLDLFESLQALYGFACLFISHDLAVVERIASRIAVMRHGYLVEIGKSSQVVTDPVHPYTQRLLSAVPVPDPKEQRKRREARDAVLEATMNA</sequence>
<comment type="caution">
    <text evidence="9">The sequence shown here is derived from an EMBL/GenBank/DDBJ whole genome shotgun (WGS) entry which is preliminary data.</text>
</comment>
<dbReference type="InterPro" id="IPR027417">
    <property type="entry name" value="P-loop_NTPase"/>
</dbReference>
<evidence type="ECO:0000256" key="6">
    <source>
        <dbReference type="ARBA" id="ARBA00022840"/>
    </source>
</evidence>
<dbReference type="PANTHER" id="PTHR43297">
    <property type="entry name" value="OLIGOPEPTIDE TRANSPORT ATP-BINDING PROTEIN APPD"/>
    <property type="match status" value="1"/>
</dbReference>
<dbReference type="InterPro" id="IPR003439">
    <property type="entry name" value="ABC_transporter-like_ATP-bd"/>
</dbReference>
<comment type="similarity">
    <text evidence="2">Belongs to the ABC transporter superfamily.</text>
</comment>
<evidence type="ECO:0000313" key="9">
    <source>
        <dbReference type="EMBL" id="GAA0034965.1"/>
    </source>
</evidence>
<evidence type="ECO:0000256" key="1">
    <source>
        <dbReference type="ARBA" id="ARBA00004202"/>
    </source>
</evidence>
<dbReference type="Pfam" id="PF08352">
    <property type="entry name" value="oligo_HPY"/>
    <property type="match status" value="2"/>
</dbReference>
<dbReference type="InterPro" id="IPR017871">
    <property type="entry name" value="ABC_transporter-like_CS"/>
</dbReference>
<comment type="subcellular location">
    <subcellularLocation>
        <location evidence="1">Cell membrane</location>
        <topology evidence="1">Peripheral membrane protein</topology>
    </subcellularLocation>
</comment>
<feature type="domain" description="ABC transporter" evidence="8">
    <location>
        <begin position="358"/>
        <end position="603"/>
    </location>
</feature>
<gene>
    <name evidence="9" type="ORF">NCCP602_09260</name>
</gene>
<organism evidence="9 10">
    <name type="scientific">Brevibacterium metallidurans</name>
    <dbReference type="NCBI Taxonomy" id="1482676"/>
    <lineage>
        <taxon>Bacteria</taxon>
        <taxon>Bacillati</taxon>
        <taxon>Actinomycetota</taxon>
        <taxon>Actinomycetes</taxon>
        <taxon>Micrococcales</taxon>
        <taxon>Brevibacteriaceae</taxon>
        <taxon>Brevibacterium</taxon>
    </lineage>
</organism>
<dbReference type="PROSITE" id="PS00211">
    <property type="entry name" value="ABC_TRANSPORTER_1"/>
    <property type="match status" value="2"/>
</dbReference>
<dbReference type="GO" id="GO:0005524">
    <property type="term" value="F:ATP binding"/>
    <property type="evidence" value="ECO:0007669"/>
    <property type="project" value="UniProtKB-KW"/>
</dbReference>
<dbReference type="SUPFAM" id="SSF52540">
    <property type="entry name" value="P-loop containing nucleoside triphosphate hydrolases"/>
    <property type="match status" value="2"/>
</dbReference>
<keyword evidence="10" id="KW-1185">Reference proteome</keyword>
<keyword evidence="4" id="KW-1003">Cell membrane</keyword>
<evidence type="ECO:0000256" key="7">
    <source>
        <dbReference type="ARBA" id="ARBA00023136"/>
    </source>
</evidence>
<evidence type="ECO:0000313" key="10">
    <source>
        <dbReference type="Proteomes" id="UP001498238"/>
    </source>
</evidence>
<evidence type="ECO:0000256" key="5">
    <source>
        <dbReference type="ARBA" id="ARBA00022741"/>
    </source>
</evidence>
<evidence type="ECO:0000256" key="3">
    <source>
        <dbReference type="ARBA" id="ARBA00022448"/>
    </source>
</evidence>
<evidence type="ECO:0000256" key="2">
    <source>
        <dbReference type="ARBA" id="ARBA00005417"/>
    </source>
</evidence>
<dbReference type="NCBIfam" id="NF008453">
    <property type="entry name" value="PRK11308.1"/>
    <property type="match status" value="2"/>
</dbReference>
<keyword evidence="6 9" id="KW-0067">ATP-binding</keyword>
<dbReference type="Pfam" id="PF00005">
    <property type="entry name" value="ABC_tran"/>
    <property type="match status" value="2"/>
</dbReference>
<dbReference type="SMART" id="SM00382">
    <property type="entry name" value="AAA"/>
    <property type="match status" value="2"/>
</dbReference>
<name>A0ABP3C5Q4_9MICO</name>
<keyword evidence="3" id="KW-0813">Transport</keyword>
<dbReference type="CDD" id="cd03257">
    <property type="entry name" value="ABC_NikE_OppD_transporters"/>
    <property type="match status" value="2"/>
</dbReference>
<dbReference type="PANTHER" id="PTHR43297:SF2">
    <property type="entry name" value="DIPEPTIDE TRANSPORT ATP-BINDING PROTEIN DPPD"/>
    <property type="match status" value="1"/>
</dbReference>
<dbReference type="InterPro" id="IPR003593">
    <property type="entry name" value="AAA+_ATPase"/>
</dbReference>
<keyword evidence="5" id="KW-0547">Nucleotide-binding</keyword>
<protein>
    <submittedName>
        <fullName evidence="9">ABC transporter ATP-binding protein</fullName>
    </submittedName>
</protein>